<keyword evidence="6" id="KW-1015">Disulfide bond</keyword>
<evidence type="ECO:0000313" key="10">
    <source>
        <dbReference type="EnsemblMetazoa" id="XP_784807"/>
    </source>
</evidence>
<reference evidence="11" key="1">
    <citation type="submission" date="2015-02" db="EMBL/GenBank/DDBJ databases">
        <title>Genome sequencing for Strongylocentrotus purpuratus.</title>
        <authorList>
            <person name="Murali S."/>
            <person name="Liu Y."/>
            <person name="Vee V."/>
            <person name="English A."/>
            <person name="Wang M."/>
            <person name="Skinner E."/>
            <person name="Han Y."/>
            <person name="Muzny D.M."/>
            <person name="Worley K.C."/>
            <person name="Gibbs R.A."/>
        </authorList>
    </citation>
    <scope>NUCLEOTIDE SEQUENCE</scope>
</reference>
<evidence type="ECO:0000256" key="2">
    <source>
        <dbReference type="ARBA" id="ARBA00005375"/>
    </source>
</evidence>
<dbReference type="InterPro" id="IPR033379">
    <property type="entry name" value="Acid_Pase_AS"/>
</dbReference>
<dbReference type="RefSeq" id="XP_784807.3">
    <property type="nucleotide sequence ID" value="XM_779714.5"/>
</dbReference>
<dbReference type="OrthoDB" id="258392at2759"/>
<feature type="signal peptide" evidence="9">
    <location>
        <begin position="1"/>
        <end position="23"/>
    </location>
</feature>
<keyword evidence="11" id="KW-1185">Reference proteome</keyword>
<evidence type="ECO:0000256" key="4">
    <source>
        <dbReference type="ARBA" id="ARBA00022729"/>
    </source>
</evidence>
<keyword evidence="5" id="KW-0378">Hydrolase</keyword>
<evidence type="ECO:0000256" key="8">
    <source>
        <dbReference type="SAM" id="Phobius"/>
    </source>
</evidence>
<dbReference type="Pfam" id="PF00328">
    <property type="entry name" value="His_Phos_2"/>
    <property type="match status" value="1"/>
</dbReference>
<dbReference type="PROSITE" id="PS00616">
    <property type="entry name" value="HIS_ACID_PHOSPHAT_1"/>
    <property type="match status" value="1"/>
</dbReference>
<feature type="chain" id="PRO_5029654832" description="acid phosphatase" evidence="9">
    <location>
        <begin position="24"/>
        <end position="420"/>
    </location>
</feature>
<evidence type="ECO:0000256" key="9">
    <source>
        <dbReference type="SAM" id="SignalP"/>
    </source>
</evidence>
<protein>
    <recommendedName>
        <fullName evidence="3">acid phosphatase</fullName>
        <ecNumber evidence="3">3.1.3.2</ecNumber>
    </recommendedName>
</protein>
<keyword evidence="8" id="KW-0472">Membrane</keyword>
<feature type="transmembrane region" description="Helical" evidence="8">
    <location>
        <begin position="376"/>
        <end position="400"/>
    </location>
</feature>
<dbReference type="PROSITE" id="PS00778">
    <property type="entry name" value="HIS_ACID_PHOSPHAT_2"/>
    <property type="match status" value="1"/>
</dbReference>
<name>A0A7M7REM0_STRPU</name>
<dbReference type="Gene3D" id="3.40.50.1240">
    <property type="entry name" value="Phosphoglycerate mutase-like"/>
    <property type="match status" value="1"/>
</dbReference>
<dbReference type="EC" id="3.1.3.2" evidence="3"/>
<accession>A0A7M7REM0</accession>
<evidence type="ECO:0000256" key="7">
    <source>
        <dbReference type="ARBA" id="ARBA00023180"/>
    </source>
</evidence>
<dbReference type="InterPro" id="IPR029033">
    <property type="entry name" value="His_PPase_superfam"/>
</dbReference>
<reference evidence="10" key="2">
    <citation type="submission" date="2021-01" db="UniProtKB">
        <authorList>
            <consortium name="EnsemblMetazoa"/>
        </authorList>
    </citation>
    <scope>IDENTIFICATION</scope>
</reference>
<dbReference type="OMA" id="PRDKKVW"/>
<dbReference type="InParanoid" id="A0A7M7REM0"/>
<dbReference type="PANTHER" id="PTHR11567">
    <property type="entry name" value="ACID PHOSPHATASE-RELATED"/>
    <property type="match status" value="1"/>
</dbReference>
<dbReference type="SUPFAM" id="SSF53254">
    <property type="entry name" value="Phosphoglycerate mutase-like"/>
    <property type="match status" value="1"/>
</dbReference>
<evidence type="ECO:0000256" key="3">
    <source>
        <dbReference type="ARBA" id="ARBA00012646"/>
    </source>
</evidence>
<evidence type="ECO:0000256" key="1">
    <source>
        <dbReference type="ARBA" id="ARBA00000032"/>
    </source>
</evidence>
<dbReference type="CDD" id="cd07061">
    <property type="entry name" value="HP_HAP_like"/>
    <property type="match status" value="1"/>
</dbReference>
<organism evidence="10 11">
    <name type="scientific">Strongylocentrotus purpuratus</name>
    <name type="common">Purple sea urchin</name>
    <dbReference type="NCBI Taxonomy" id="7668"/>
    <lineage>
        <taxon>Eukaryota</taxon>
        <taxon>Metazoa</taxon>
        <taxon>Echinodermata</taxon>
        <taxon>Eleutherozoa</taxon>
        <taxon>Echinozoa</taxon>
        <taxon>Echinoidea</taxon>
        <taxon>Euechinoidea</taxon>
        <taxon>Echinacea</taxon>
        <taxon>Camarodonta</taxon>
        <taxon>Echinidea</taxon>
        <taxon>Strongylocentrotidae</taxon>
        <taxon>Strongylocentrotus</taxon>
    </lineage>
</organism>
<comment type="catalytic activity">
    <reaction evidence="1">
        <text>a phosphate monoester + H2O = an alcohol + phosphate</text>
        <dbReference type="Rhea" id="RHEA:15017"/>
        <dbReference type="ChEBI" id="CHEBI:15377"/>
        <dbReference type="ChEBI" id="CHEBI:30879"/>
        <dbReference type="ChEBI" id="CHEBI:43474"/>
        <dbReference type="ChEBI" id="CHEBI:67140"/>
        <dbReference type="EC" id="3.1.3.2"/>
    </reaction>
</comment>
<dbReference type="PANTHER" id="PTHR11567:SF211">
    <property type="entry name" value="PROSTATIC ACID PHOSPHATASE"/>
    <property type="match status" value="1"/>
</dbReference>
<dbReference type="InterPro" id="IPR050645">
    <property type="entry name" value="Histidine_acid_phosphatase"/>
</dbReference>
<sequence>MKMSTSICLFSFAIFMIIGGAVSEQTLRLVNVLYRHGDRSPAQTFPTDPYREDSWPQGWGQLSKLGMQMQYGLGQFLGKRYQDTGFLNANYTRTEINIRSTDVDRCLMSAQSDLSGLYQPLPEMQFNPNISWQPIPVHTKPKENDYLLRTDGTSCPYYDELYAKELATARVKQINEENKDFFQKLKKDTGVTEDITVNTVYTIEDPLFCEQAHNRTLPTWASNDVMLKLENLTNIGMAMLFGTKELARLKGGPLVGKMISDMEKKSKNVTGTPIKFFMYSAHDTTLAAFMSALGVYNGKQSPYASAVGVELWEDDATKSFNVSIWFRNSTTQEVPYKLHLMDCSDMCGLERFKELVLDVIPGNVEAECGATFMKNYTIPILIGTSLIALILVLIFVYLVCKGRHQETKQGHTRLPQDVEA</sequence>
<evidence type="ECO:0000256" key="6">
    <source>
        <dbReference type="ARBA" id="ARBA00023157"/>
    </source>
</evidence>
<dbReference type="GO" id="GO:0016791">
    <property type="term" value="F:phosphatase activity"/>
    <property type="evidence" value="ECO:0000318"/>
    <property type="project" value="GO_Central"/>
</dbReference>
<keyword evidence="8" id="KW-0812">Transmembrane</keyword>
<dbReference type="GeneID" id="579609"/>
<dbReference type="InterPro" id="IPR000560">
    <property type="entry name" value="His_Pase_clade-2"/>
</dbReference>
<dbReference type="GO" id="GO:0003993">
    <property type="term" value="F:acid phosphatase activity"/>
    <property type="evidence" value="ECO:0007669"/>
    <property type="project" value="UniProtKB-EC"/>
</dbReference>
<dbReference type="EnsemblMetazoa" id="XM_779714">
    <property type="protein sequence ID" value="XP_784807"/>
    <property type="gene ID" value="LOC579609"/>
</dbReference>
<evidence type="ECO:0000313" key="11">
    <source>
        <dbReference type="Proteomes" id="UP000007110"/>
    </source>
</evidence>
<keyword evidence="8" id="KW-1133">Transmembrane helix</keyword>
<keyword evidence="4 9" id="KW-0732">Signal</keyword>
<dbReference type="AlphaFoldDB" id="A0A7M7REM0"/>
<keyword evidence="7" id="KW-0325">Glycoprotein</keyword>
<dbReference type="KEGG" id="spu:579609"/>
<proteinExistence type="inferred from homology"/>
<evidence type="ECO:0000256" key="5">
    <source>
        <dbReference type="ARBA" id="ARBA00022801"/>
    </source>
</evidence>
<dbReference type="Proteomes" id="UP000007110">
    <property type="component" value="Unassembled WGS sequence"/>
</dbReference>
<comment type="similarity">
    <text evidence="2">Belongs to the histidine acid phosphatase family.</text>
</comment>